<keyword evidence="3" id="KW-1185">Reference proteome</keyword>
<protein>
    <submittedName>
        <fullName evidence="2">Uncharacterized protein</fullName>
    </submittedName>
</protein>
<feature type="transmembrane region" description="Helical" evidence="1">
    <location>
        <begin position="55"/>
        <end position="73"/>
    </location>
</feature>
<reference evidence="3" key="1">
    <citation type="journal article" date="2019" name="Int. J. Syst. Evol. Microbiol.">
        <title>The Global Catalogue of Microorganisms (GCM) 10K type strain sequencing project: providing services to taxonomists for standard genome sequencing and annotation.</title>
        <authorList>
            <consortium name="The Broad Institute Genomics Platform"/>
            <consortium name="The Broad Institute Genome Sequencing Center for Infectious Disease"/>
            <person name="Wu L."/>
            <person name="Ma J."/>
        </authorList>
    </citation>
    <scope>NUCLEOTIDE SEQUENCE [LARGE SCALE GENOMIC DNA]</scope>
    <source>
        <strain evidence="3">CCUG 60523</strain>
    </source>
</reference>
<accession>A0ABV8AV05</accession>
<keyword evidence="1" id="KW-0472">Membrane</keyword>
<gene>
    <name evidence="2" type="ORF">ACFOSV_16650</name>
</gene>
<comment type="caution">
    <text evidence="2">The sequence shown here is derived from an EMBL/GenBank/DDBJ whole genome shotgun (WGS) entry which is preliminary data.</text>
</comment>
<feature type="transmembrane region" description="Helical" evidence="1">
    <location>
        <begin position="79"/>
        <end position="97"/>
    </location>
</feature>
<sequence length="237" mass="27020">METTTDIFTWKDLWLLALVLLALYGLLHLIRLGFDRYMKQNRIGNRLKLSSKRFELFYIPMAWLILVIGFISIDPIWHGLFLGIAGLFAFPYLKNYVSGLFLKANPMLEIGAIVQNGEVRGLINRITSLGLVLGTSTGEQFVWYSQFEKMGFAVIAQQTNQRLQSVYLESDLSTSQILDVMFDHPVLSFGKKINLRPTKRKGIYLLQFALEQGAKTEDLTTFLEGHGIVTSLTEKFE</sequence>
<evidence type="ECO:0000256" key="1">
    <source>
        <dbReference type="SAM" id="Phobius"/>
    </source>
</evidence>
<name>A0ABV8AV05_9BACT</name>
<feature type="transmembrane region" description="Helical" evidence="1">
    <location>
        <begin position="13"/>
        <end position="34"/>
    </location>
</feature>
<evidence type="ECO:0000313" key="2">
    <source>
        <dbReference type="EMBL" id="MFC3881828.1"/>
    </source>
</evidence>
<dbReference type="EMBL" id="JBHRZS010000007">
    <property type="protein sequence ID" value="MFC3881828.1"/>
    <property type="molecule type" value="Genomic_DNA"/>
</dbReference>
<organism evidence="2 3">
    <name type="scientific">Algoriphagus namhaensis</name>
    <dbReference type="NCBI Taxonomy" id="915353"/>
    <lineage>
        <taxon>Bacteria</taxon>
        <taxon>Pseudomonadati</taxon>
        <taxon>Bacteroidota</taxon>
        <taxon>Cytophagia</taxon>
        <taxon>Cytophagales</taxon>
        <taxon>Cyclobacteriaceae</taxon>
        <taxon>Algoriphagus</taxon>
    </lineage>
</organism>
<dbReference type="RefSeq" id="WP_377907178.1">
    <property type="nucleotide sequence ID" value="NZ_JBHRZS010000007.1"/>
</dbReference>
<dbReference type="Proteomes" id="UP001595805">
    <property type="component" value="Unassembled WGS sequence"/>
</dbReference>
<proteinExistence type="predicted"/>
<keyword evidence="1" id="KW-1133">Transmembrane helix</keyword>
<keyword evidence="1" id="KW-0812">Transmembrane</keyword>
<evidence type="ECO:0000313" key="3">
    <source>
        <dbReference type="Proteomes" id="UP001595805"/>
    </source>
</evidence>